<keyword evidence="11 13" id="KW-0131">Cell cycle</keyword>
<evidence type="ECO:0000256" key="2">
    <source>
        <dbReference type="ARBA" id="ARBA00006177"/>
    </source>
</evidence>
<evidence type="ECO:0000313" key="15">
    <source>
        <dbReference type="EMBL" id="KAK0142222.1"/>
    </source>
</evidence>
<evidence type="ECO:0000256" key="10">
    <source>
        <dbReference type="ARBA" id="ARBA00023242"/>
    </source>
</evidence>
<keyword evidence="10 13" id="KW-0539">Nucleus</keyword>
<evidence type="ECO:0000256" key="5">
    <source>
        <dbReference type="ARBA" id="ARBA00022833"/>
    </source>
</evidence>
<evidence type="ECO:0000256" key="12">
    <source>
        <dbReference type="PROSITE-ProRule" id="PRU00309"/>
    </source>
</evidence>
<keyword evidence="9 13" id="KW-0804">Transcription</keyword>
<dbReference type="Pfam" id="PF05485">
    <property type="entry name" value="THAP"/>
    <property type="match status" value="1"/>
</dbReference>
<evidence type="ECO:0000259" key="14">
    <source>
        <dbReference type="PROSITE" id="PS50950"/>
    </source>
</evidence>
<dbReference type="InterPro" id="IPR048365">
    <property type="entry name" value="TNP-like_RNaseH_N"/>
</dbReference>
<dbReference type="PROSITE" id="PS50950">
    <property type="entry name" value="ZF_THAP"/>
    <property type="match status" value="1"/>
</dbReference>
<keyword evidence="8 12" id="KW-0238">DNA-binding</keyword>
<dbReference type="GO" id="GO:0003700">
    <property type="term" value="F:DNA-binding transcription factor activity"/>
    <property type="evidence" value="ECO:0007669"/>
    <property type="project" value="UniProtKB-UniRule"/>
</dbReference>
<dbReference type="GO" id="GO:0001935">
    <property type="term" value="P:endothelial cell proliferation"/>
    <property type="evidence" value="ECO:0007669"/>
    <property type="project" value="UniProtKB-UniRule"/>
</dbReference>
<sequence>MPTVENRNRGITFHKFPKDKDVRKKWEVALRREGFTASDYSIVCSEHFKQADFDRVRLSDYVMVLFHPSSASRFTSKKATSTSRSAEESLWPLRIPQKWQPHTHNLSLMIETLLKPCSSLFLLGPCLDHGYALPASPTALKAKINQHLARVEMKGLLGDLRENNLIKPSEKLAFYSDLKMDFAAKQGHEYRQDCREFTLTLHLHGPKAYKYLRETRHFPLPHPQTLQRWLRSVDAKPGLNKMMLERRCQGDPAKYGSVSLMLDAMSIKKHVQYNPHKHTYRHTHTHTYRMLTCV</sequence>
<dbReference type="GO" id="GO:0043565">
    <property type="term" value="F:sequence-specific DNA binding"/>
    <property type="evidence" value="ECO:0007669"/>
    <property type="project" value="UniProtKB-UniRule"/>
</dbReference>
<evidence type="ECO:0000256" key="7">
    <source>
        <dbReference type="ARBA" id="ARBA00023054"/>
    </source>
</evidence>
<comment type="similarity">
    <text evidence="2 13">Belongs to the THAP1 family.</text>
</comment>
<evidence type="ECO:0000256" key="4">
    <source>
        <dbReference type="ARBA" id="ARBA00022771"/>
    </source>
</evidence>
<keyword evidence="7 13" id="KW-0175">Coiled coil</keyword>
<dbReference type="SUPFAM" id="SSF57716">
    <property type="entry name" value="Glucocorticoid receptor-like (DNA-binding domain)"/>
    <property type="match status" value="1"/>
</dbReference>
<dbReference type="Gene3D" id="6.20.210.20">
    <property type="entry name" value="THAP domain"/>
    <property type="match status" value="1"/>
</dbReference>
<evidence type="ECO:0000256" key="6">
    <source>
        <dbReference type="ARBA" id="ARBA00023015"/>
    </source>
</evidence>
<keyword evidence="6 13" id="KW-0805">Transcription regulation</keyword>
<evidence type="ECO:0000256" key="3">
    <source>
        <dbReference type="ARBA" id="ARBA00022723"/>
    </source>
</evidence>
<dbReference type="PANTHER" id="PTHR46600:SF1">
    <property type="entry name" value="THAP DOMAIN-CONTAINING PROTEIN 1"/>
    <property type="match status" value="1"/>
</dbReference>
<comment type="subcellular location">
    <subcellularLocation>
        <location evidence="1 13">Nucleus</location>
        <location evidence="1 13">Nucleoplasm</location>
    </subcellularLocation>
</comment>
<dbReference type="InterPro" id="IPR006612">
    <property type="entry name" value="THAP_Znf"/>
</dbReference>
<keyword evidence="16" id="KW-1185">Reference proteome</keyword>
<dbReference type="GO" id="GO:0005654">
    <property type="term" value="C:nucleoplasm"/>
    <property type="evidence" value="ECO:0007669"/>
    <property type="project" value="UniProtKB-SubCell"/>
</dbReference>
<dbReference type="EMBL" id="JAOPHQ010003703">
    <property type="protein sequence ID" value="KAK0142222.1"/>
    <property type="molecule type" value="Genomic_DNA"/>
</dbReference>
<keyword evidence="4 12" id="KW-0863">Zinc-finger</keyword>
<dbReference type="AlphaFoldDB" id="A0AA47P049"/>
<dbReference type="InterPro" id="IPR038441">
    <property type="entry name" value="THAP_Znf_sf"/>
</dbReference>
<evidence type="ECO:0000256" key="9">
    <source>
        <dbReference type="ARBA" id="ARBA00023163"/>
    </source>
</evidence>
<dbReference type="PANTHER" id="PTHR46600">
    <property type="entry name" value="THAP DOMAIN-CONTAINING"/>
    <property type="match status" value="1"/>
</dbReference>
<evidence type="ECO:0000256" key="11">
    <source>
        <dbReference type="ARBA" id="ARBA00023306"/>
    </source>
</evidence>
<keyword evidence="5" id="KW-0862">Zinc</keyword>
<dbReference type="InterPro" id="IPR021896">
    <property type="entry name" value="THAP9-like_HTH"/>
</dbReference>
<keyword evidence="3" id="KW-0479">Metal-binding</keyword>
<evidence type="ECO:0000256" key="1">
    <source>
        <dbReference type="ARBA" id="ARBA00004642"/>
    </source>
</evidence>
<evidence type="ECO:0000313" key="16">
    <source>
        <dbReference type="Proteomes" id="UP001174136"/>
    </source>
</evidence>
<dbReference type="Pfam" id="PF21787">
    <property type="entry name" value="TNP-like_RNaseH_N"/>
    <property type="match status" value="1"/>
</dbReference>
<dbReference type="GO" id="GO:0008270">
    <property type="term" value="F:zinc ion binding"/>
    <property type="evidence" value="ECO:0007669"/>
    <property type="project" value="UniProtKB-KW"/>
</dbReference>
<reference evidence="15" key="1">
    <citation type="journal article" date="2023" name="Front. Mar. Sci.">
        <title>A new Merluccius polli reference genome to investigate the effects of global change in West African waters.</title>
        <authorList>
            <person name="Mateo J.L."/>
            <person name="Blanco-Fernandez C."/>
            <person name="Garcia-Vazquez E."/>
            <person name="Machado-Schiaffino G."/>
        </authorList>
    </citation>
    <scope>NUCLEOTIDE SEQUENCE</scope>
    <source>
        <strain evidence="15">C29</strain>
        <tissue evidence="15">Fin</tissue>
    </source>
</reference>
<dbReference type="Pfam" id="PF12017">
    <property type="entry name" value="Tnp_P_element"/>
    <property type="match status" value="1"/>
</dbReference>
<gene>
    <name evidence="15" type="primary">THAP9_5</name>
    <name evidence="15" type="ORF">N1851_020109</name>
</gene>
<dbReference type="InterPro" id="IPR026516">
    <property type="entry name" value="THAP1/10"/>
</dbReference>
<evidence type="ECO:0000256" key="13">
    <source>
        <dbReference type="RuleBase" id="RU369073"/>
    </source>
</evidence>
<comment type="function">
    <text evidence="13">DNA-binding transcription regulator that regulates endothelial cell proliferation and G1/S cell-cycle progression. Specifically binds the 5'-[AT]NTNN[GT]GGCA[AGT]-3' core DNA sequence and acts by modulating expression of pRB-E2F cell-cycle target genes.</text>
</comment>
<name>A0AA47P049_MERPO</name>
<organism evidence="15 16">
    <name type="scientific">Merluccius polli</name>
    <name type="common">Benguela hake</name>
    <name type="synonym">Merluccius cadenati</name>
    <dbReference type="NCBI Taxonomy" id="89951"/>
    <lineage>
        <taxon>Eukaryota</taxon>
        <taxon>Metazoa</taxon>
        <taxon>Chordata</taxon>
        <taxon>Craniata</taxon>
        <taxon>Vertebrata</taxon>
        <taxon>Euteleostomi</taxon>
        <taxon>Actinopterygii</taxon>
        <taxon>Neopterygii</taxon>
        <taxon>Teleostei</taxon>
        <taxon>Neoteleostei</taxon>
        <taxon>Acanthomorphata</taxon>
        <taxon>Zeiogadaria</taxon>
        <taxon>Gadariae</taxon>
        <taxon>Gadiformes</taxon>
        <taxon>Gadoidei</taxon>
        <taxon>Merlucciidae</taxon>
        <taxon>Merluccius</taxon>
    </lineage>
</organism>
<accession>A0AA47P049</accession>
<dbReference type="Proteomes" id="UP001174136">
    <property type="component" value="Unassembled WGS sequence"/>
</dbReference>
<dbReference type="SMART" id="SM00692">
    <property type="entry name" value="DM3"/>
    <property type="match status" value="1"/>
</dbReference>
<protein>
    <recommendedName>
        <fullName evidence="13">THAP domain-containing protein 1</fullName>
    </recommendedName>
</protein>
<evidence type="ECO:0000256" key="8">
    <source>
        <dbReference type="ARBA" id="ARBA00023125"/>
    </source>
</evidence>
<feature type="domain" description="THAP-type" evidence="14">
    <location>
        <begin position="1"/>
        <end position="66"/>
    </location>
</feature>
<comment type="caution">
    <text evidence="15">The sequence shown here is derived from an EMBL/GenBank/DDBJ whole genome shotgun (WGS) entry which is preliminary data.</text>
</comment>
<proteinExistence type="inferred from homology"/>